<dbReference type="OrthoDB" id="106945at2759"/>
<dbReference type="Proteomes" id="UP000054047">
    <property type="component" value="Unassembled WGS sequence"/>
</dbReference>
<dbReference type="GO" id="GO:0008289">
    <property type="term" value="F:lipid binding"/>
    <property type="evidence" value="ECO:0007669"/>
    <property type="project" value="InterPro"/>
</dbReference>
<dbReference type="Gene3D" id="3.30.420.10">
    <property type="entry name" value="Ribonuclease H-like superfamily/Ribonuclease H"/>
    <property type="match status" value="1"/>
</dbReference>
<gene>
    <name evidence="1" type="ORF">ANCDUO_24024</name>
</gene>
<evidence type="ECO:0000313" key="1">
    <source>
        <dbReference type="EMBL" id="KIH45926.1"/>
    </source>
</evidence>
<protein>
    <recommendedName>
        <fullName evidence="3">Tc1-like transposase DDE domain-containing protein</fullName>
    </recommendedName>
</protein>
<proteinExistence type="predicted"/>
<dbReference type="InterPro" id="IPR017943">
    <property type="entry name" value="Bactericidal_perm-incr_a/b_dom"/>
</dbReference>
<name>A0A0C2FM56_9BILA</name>
<keyword evidence="2" id="KW-1185">Reference proteome</keyword>
<dbReference type="SUPFAM" id="SSF55394">
    <property type="entry name" value="Bactericidal permeability-increasing protein, BPI"/>
    <property type="match status" value="1"/>
</dbReference>
<evidence type="ECO:0000313" key="2">
    <source>
        <dbReference type="Proteomes" id="UP000054047"/>
    </source>
</evidence>
<sequence>MQWPACSPDLNPIENLWAIVARKVYANGAQYNTVNDLKVAVLSAWAYIPMDTINNLVSSMKNRIYEMWTSGWVNIVASDIRLNVSGRVVALDHRPQIVLGGCAAEVGSFHFEVGGGIVPWFVNIFRNITSSAFKNAVRDKGETIVA</sequence>
<reference evidence="1 2" key="1">
    <citation type="submission" date="2013-12" db="EMBL/GenBank/DDBJ databases">
        <title>Draft genome of the parsitic nematode Ancylostoma duodenale.</title>
        <authorList>
            <person name="Mitreva M."/>
        </authorList>
    </citation>
    <scope>NUCLEOTIDE SEQUENCE [LARGE SCALE GENOMIC DNA]</scope>
    <source>
        <strain evidence="1 2">Zhejiang</strain>
    </source>
</reference>
<dbReference type="GO" id="GO:0003676">
    <property type="term" value="F:nucleic acid binding"/>
    <property type="evidence" value="ECO:0007669"/>
    <property type="project" value="InterPro"/>
</dbReference>
<dbReference type="InterPro" id="IPR036397">
    <property type="entry name" value="RNaseH_sf"/>
</dbReference>
<evidence type="ECO:0008006" key="3">
    <source>
        <dbReference type="Google" id="ProtNLM"/>
    </source>
</evidence>
<organism evidence="1 2">
    <name type="scientific">Ancylostoma duodenale</name>
    <dbReference type="NCBI Taxonomy" id="51022"/>
    <lineage>
        <taxon>Eukaryota</taxon>
        <taxon>Metazoa</taxon>
        <taxon>Ecdysozoa</taxon>
        <taxon>Nematoda</taxon>
        <taxon>Chromadorea</taxon>
        <taxon>Rhabditida</taxon>
        <taxon>Rhabditina</taxon>
        <taxon>Rhabditomorpha</taxon>
        <taxon>Strongyloidea</taxon>
        <taxon>Ancylostomatidae</taxon>
        <taxon>Ancylostomatinae</taxon>
        <taxon>Ancylostoma</taxon>
    </lineage>
</organism>
<dbReference type="EMBL" id="KN770652">
    <property type="protein sequence ID" value="KIH45926.1"/>
    <property type="molecule type" value="Genomic_DNA"/>
</dbReference>
<accession>A0A0C2FM56</accession>
<dbReference type="AlphaFoldDB" id="A0A0C2FM56"/>